<reference evidence="2 3" key="1">
    <citation type="submission" date="2013-08" db="EMBL/GenBank/DDBJ databases">
        <authorList>
            <person name="Weinstock G."/>
            <person name="Sodergren E."/>
            <person name="Wylie T."/>
            <person name="Fulton L."/>
            <person name="Fulton R."/>
            <person name="Fronick C."/>
            <person name="O'Laughlin M."/>
            <person name="Godfrey J."/>
            <person name="Miner T."/>
            <person name="Herter B."/>
            <person name="Appelbaum E."/>
            <person name="Cordes M."/>
            <person name="Lek S."/>
            <person name="Wollam A."/>
            <person name="Pepin K.H."/>
            <person name="Palsikar V.B."/>
            <person name="Mitreva M."/>
            <person name="Wilson R.K."/>
        </authorList>
    </citation>
    <scope>NUCLEOTIDE SEQUENCE [LARGE SCALE GENOMIC DNA]</scope>
    <source>
        <strain evidence="2 3">F0530</strain>
    </source>
</reference>
<dbReference type="EMBL" id="AWSC01000088">
    <property type="protein sequence ID" value="ERH14196.1"/>
    <property type="molecule type" value="Genomic_DNA"/>
</dbReference>
<gene>
    <name evidence="2" type="ORF">HMPREF1978_01884</name>
</gene>
<evidence type="ECO:0000313" key="3">
    <source>
        <dbReference type="Proteomes" id="UP000016481"/>
    </source>
</evidence>
<comment type="caution">
    <text evidence="2">The sequence shown here is derived from an EMBL/GenBank/DDBJ whole genome shotgun (WGS) entry which is preliminary data.</text>
</comment>
<evidence type="ECO:0000313" key="2">
    <source>
        <dbReference type="EMBL" id="ERH14196.1"/>
    </source>
</evidence>
<dbReference type="AlphaFoldDB" id="U1PUM0"/>
<dbReference type="Proteomes" id="UP000016481">
    <property type="component" value="Unassembled WGS sequence"/>
</dbReference>
<dbReference type="HOGENOM" id="CLU_207303_2_1_11"/>
<organism evidence="2 3">
    <name type="scientific">Actinomyces graevenitzii F0530</name>
    <dbReference type="NCBI Taxonomy" id="1321817"/>
    <lineage>
        <taxon>Bacteria</taxon>
        <taxon>Bacillati</taxon>
        <taxon>Actinomycetota</taxon>
        <taxon>Actinomycetes</taxon>
        <taxon>Actinomycetales</taxon>
        <taxon>Actinomycetaceae</taxon>
        <taxon>Actinomyces</taxon>
    </lineage>
</organism>
<name>U1PUM0_9ACTO</name>
<protein>
    <submittedName>
        <fullName evidence="2">Uncharacterized protein</fullName>
    </submittedName>
</protein>
<feature type="region of interest" description="Disordered" evidence="1">
    <location>
        <begin position="1"/>
        <end position="41"/>
    </location>
</feature>
<evidence type="ECO:0000256" key="1">
    <source>
        <dbReference type="SAM" id="MobiDB-lite"/>
    </source>
</evidence>
<sequence>MSRSSRSAPGYGPGFPRSRGDEPTQDAWLSRLASFSPLTRG</sequence>
<accession>U1PUM0</accession>
<proteinExistence type="predicted"/>